<accession>A0ABR1GA79</accession>
<dbReference type="EMBL" id="JBBJCI010000039">
    <property type="protein sequence ID" value="KAK7249907.1"/>
    <property type="molecule type" value="Genomic_DNA"/>
</dbReference>
<organism evidence="2 3">
    <name type="scientific">Aureococcus anophagefferens</name>
    <name type="common">Harmful bloom alga</name>
    <dbReference type="NCBI Taxonomy" id="44056"/>
    <lineage>
        <taxon>Eukaryota</taxon>
        <taxon>Sar</taxon>
        <taxon>Stramenopiles</taxon>
        <taxon>Ochrophyta</taxon>
        <taxon>Pelagophyceae</taxon>
        <taxon>Pelagomonadales</taxon>
        <taxon>Pelagomonadaceae</taxon>
        <taxon>Aureococcus</taxon>
    </lineage>
</organism>
<feature type="compositionally biased region" description="Basic residues" evidence="1">
    <location>
        <begin position="76"/>
        <end position="89"/>
    </location>
</feature>
<reference evidence="2 3" key="1">
    <citation type="submission" date="2024-03" db="EMBL/GenBank/DDBJ databases">
        <title>Aureococcus anophagefferens CCMP1851 and Kratosvirus quantuckense: Draft genome of a second virus-susceptible host strain in the model system.</title>
        <authorList>
            <person name="Chase E."/>
            <person name="Truchon A.R."/>
            <person name="Schepens W."/>
            <person name="Wilhelm S.W."/>
        </authorList>
    </citation>
    <scope>NUCLEOTIDE SEQUENCE [LARGE SCALE GENOMIC DNA]</scope>
    <source>
        <strain evidence="2 3">CCMP1851</strain>
    </source>
</reference>
<sequence length="309" mass="34167">MDETWRCDPQDLLYNPDGDWLVGCRDCARAGMVCEDGTDGGDRCADYLGVCVASYASDDEADALDDADWAAIAARPRTRGSRTRATRRRQAVEPPDDLGRVLRRRKNAEDRCSLKDDYKVKSKGACPLSCGECEVGASADSTRRGTTRRARTTATVAKKPEDRCSLKDDAKVKSKDACPLSCGEREEDVPAPAPTATPEEEDEDEGCADSTSWYWKKSNTIATTSRRSRRIAAALKDDYKVKRRARPHAGPRADGGAEDEDEDEGEGASCADSTPWYWKKSKYDCDYVAKKPEDRCSLKDDYKVKSKDA</sequence>
<evidence type="ECO:0000313" key="3">
    <source>
        <dbReference type="Proteomes" id="UP001363151"/>
    </source>
</evidence>
<feature type="compositionally biased region" description="Acidic residues" evidence="1">
    <location>
        <begin position="256"/>
        <end position="266"/>
    </location>
</feature>
<feature type="region of interest" description="Disordered" evidence="1">
    <location>
        <begin position="234"/>
        <end position="274"/>
    </location>
</feature>
<feature type="compositionally biased region" description="Acidic residues" evidence="1">
    <location>
        <begin position="198"/>
        <end position="207"/>
    </location>
</feature>
<evidence type="ECO:0000256" key="1">
    <source>
        <dbReference type="SAM" id="MobiDB-lite"/>
    </source>
</evidence>
<gene>
    <name evidence="2" type="ORF">SO694_00005341</name>
</gene>
<dbReference type="Proteomes" id="UP001363151">
    <property type="component" value="Unassembled WGS sequence"/>
</dbReference>
<protein>
    <submittedName>
        <fullName evidence="2">Uncharacterized protein</fullName>
    </submittedName>
</protein>
<comment type="caution">
    <text evidence="2">The sequence shown here is derived from an EMBL/GenBank/DDBJ whole genome shotgun (WGS) entry which is preliminary data.</text>
</comment>
<feature type="region of interest" description="Disordered" evidence="1">
    <location>
        <begin position="76"/>
        <end position="97"/>
    </location>
</feature>
<name>A0ABR1GA79_AURAN</name>
<feature type="region of interest" description="Disordered" evidence="1">
    <location>
        <begin position="177"/>
        <end position="211"/>
    </location>
</feature>
<keyword evidence="3" id="KW-1185">Reference proteome</keyword>
<evidence type="ECO:0000313" key="2">
    <source>
        <dbReference type="EMBL" id="KAK7249907.1"/>
    </source>
</evidence>
<proteinExistence type="predicted"/>